<feature type="domain" description="Phage tail protein C-terminal" evidence="2">
    <location>
        <begin position="68"/>
        <end position="97"/>
    </location>
</feature>
<evidence type="ECO:0000259" key="2">
    <source>
        <dbReference type="Pfam" id="PF25670"/>
    </source>
</evidence>
<protein>
    <submittedName>
        <fullName evidence="3">Photorhabdus luminescens subsp. laumondii TTO1 complete genome segment 7/17</fullName>
    </submittedName>
</protein>
<dbReference type="Proteomes" id="UP000002514">
    <property type="component" value="Chromosome"/>
</dbReference>
<dbReference type="EMBL" id="BX571865">
    <property type="protein sequence ID" value="CAE14345.1"/>
    <property type="molecule type" value="Genomic_DNA"/>
</dbReference>
<dbReference type="AlphaFoldDB" id="Q7N5A4"/>
<accession>Q7N5A4</accession>
<name>Q7N5A4_PHOLL</name>
<dbReference type="Pfam" id="PF25670">
    <property type="entry name" value="Phage_tail_C_2"/>
    <property type="match status" value="1"/>
</dbReference>
<proteinExistence type="predicted"/>
<evidence type="ECO:0000313" key="3">
    <source>
        <dbReference type="EMBL" id="CAE14345.1"/>
    </source>
</evidence>
<keyword evidence="4" id="KW-1185">Reference proteome</keyword>
<dbReference type="InterPro" id="IPR058008">
    <property type="entry name" value="Gp26_C"/>
</dbReference>
<organism evidence="3 4">
    <name type="scientific">Photorhabdus laumondii subsp. laumondii (strain DSM 15139 / CIP 105565 / TT01)</name>
    <name type="common">Photorhabdus luminescens subsp. laumondii</name>
    <dbReference type="NCBI Taxonomy" id="243265"/>
    <lineage>
        <taxon>Bacteria</taxon>
        <taxon>Pseudomonadati</taxon>
        <taxon>Pseudomonadota</taxon>
        <taxon>Gammaproteobacteria</taxon>
        <taxon>Enterobacterales</taxon>
        <taxon>Morganellaceae</taxon>
        <taxon>Photorhabdus</taxon>
    </lineage>
</organism>
<keyword evidence="1" id="KW-0812">Transmembrane</keyword>
<dbReference type="HOGENOM" id="CLU_2317747_0_0_6"/>
<gene>
    <name evidence="3" type="ordered locus">plu2052</name>
</gene>
<reference evidence="4" key="1">
    <citation type="journal article" date="2003" name="Nat. Biotechnol.">
        <title>The genome sequence of the entomopathogenic bacterium Photorhabdus luminescens.</title>
        <authorList>
            <person name="Duchaud E."/>
            <person name="Rusniok C."/>
            <person name="Frangeul L."/>
            <person name="Buchrieser C."/>
            <person name="Givaudan A."/>
            <person name="Taourit S."/>
            <person name="Bocs S."/>
            <person name="Boursaux-Eude C."/>
            <person name="Chandler M."/>
            <person name="Charles J.-F."/>
            <person name="Dassa E."/>
            <person name="Derose R."/>
            <person name="Derzelle S."/>
            <person name="Freyssinet G."/>
            <person name="Gaudriault S."/>
            <person name="Medigue C."/>
            <person name="Lanois A."/>
            <person name="Powell K."/>
            <person name="Siguier P."/>
            <person name="Vincent R."/>
            <person name="Wingate V."/>
            <person name="Zouine M."/>
            <person name="Glaser P."/>
            <person name="Boemare N."/>
            <person name="Danchin A."/>
            <person name="Kunst F."/>
        </authorList>
    </citation>
    <scope>NUCLEOTIDE SEQUENCE [LARGE SCALE GENOMIC DNA]</scope>
    <source>
        <strain evidence="4">DSM 15139 / CIP 105565 / TT01</strain>
    </source>
</reference>
<sequence length="99" mass="11555">MVKIFCCMVGFIYSWKVNVIINIFEMKWMEKSYFHILDRNGFNICLVLGSLKFIAIFAQNKRVKSINDDGEVVYYNDGELCDIPDGRVINVRVQLPEKP</sequence>
<keyword evidence="1" id="KW-0472">Membrane</keyword>
<evidence type="ECO:0000256" key="1">
    <source>
        <dbReference type="SAM" id="Phobius"/>
    </source>
</evidence>
<keyword evidence="1" id="KW-1133">Transmembrane helix</keyword>
<feature type="transmembrane region" description="Helical" evidence="1">
    <location>
        <begin position="40"/>
        <end position="58"/>
    </location>
</feature>
<evidence type="ECO:0000313" key="4">
    <source>
        <dbReference type="Proteomes" id="UP000002514"/>
    </source>
</evidence>
<dbReference type="KEGG" id="plu:plu2052"/>